<dbReference type="InterPro" id="IPR027787">
    <property type="entry name" value="Alpha/beta-hydrolase_catalytic"/>
</dbReference>
<evidence type="ECO:0000256" key="1">
    <source>
        <dbReference type="SAM" id="MobiDB-lite"/>
    </source>
</evidence>
<name>A0ABP9WIE0_9MICO</name>
<feature type="transmembrane region" description="Helical" evidence="2">
    <location>
        <begin position="87"/>
        <end position="106"/>
    </location>
</feature>
<sequence length="601" mass="65561">MTGTATRATESADRPAQHKPSDRRARTIAGSRQARREARPGYRRPPGIFEPSFSAVGLVLGAFFIAVSLEPSLLPRIPVVQGVASGVSFMVGYGLGAGGHAVWNYLHVPNLQGRARSIVAWTLLGIIGLSLSLSVWRWVGWQNEIRRTFGMEELDPTAWPVVIGVGALVAALVLAVSRSLRAAFRWAENLLDRWLPRRLAVALAVAGMLLLLWLLVSGLLVRGFFAGANAVFSVRDGEDHAGVEQVTSELRSGGPESAVAWGELGRQGRSFVSSGPTVEELESYGGDGALEPIRAYVGLKSADTLEERAQLLLDELVRMGAFDRRVLVLGTTTGTGFLEPNAVDSLEFLHHGDTAIAGLQYSYLPSWISLLADQAAVRQTSQVSFRIIHDYWQELPEDSRPELYLYGLSLGSFGVESVLSSIDIINEPIDGAFMSGPPFVNYLHNELERSRDEGSPAWMPVVSDGRTVRFTGEENILDQPGATWGDTRVVYYQHGSDPVVFFTPTAFYREPEYLQGTRAPDVSPQMNWFPIITGWQLLLDMPGAGAVPEGFGHMYTASGNLAAWAAVTDPEGWTAADTERLGAVLDERREEQLSLLEQLGE</sequence>
<evidence type="ECO:0000256" key="2">
    <source>
        <dbReference type="SAM" id="Phobius"/>
    </source>
</evidence>
<comment type="caution">
    <text evidence="5">The sequence shown here is derived from an EMBL/GenBank/DDBJ whole genome shotgun (WGS) entry which is preliminary data.</text>
</comment>
<accession>A0ABP9WIE0</accession>
<reference evidence="5 6" key="1">
    <citation type="submission" date="2024-02" db="EMBL/GenBank/DDBJ databases">
        <title>Lysinimicrobium sediminis NBRC 112286.</title>
        <authorList>
            <person name="Ichikawa N."/>
            <person name="Katano-Makiyama Y."/>
            <person name="Hidaka K."/>
        </authorList>
    </citation>
    <scope>NUCLEOTIDE SEQUENCE [LARGE SCALE GENOMIC DNA]</scope>
    <source>
        <strain evidence="5 6">NBRC 112286</strain>
    </source>
</reference>
<feature type="domain" description="Alpha/beta-hydrolase catalytic" evidence="3">
    <location>
        <begin position="293"/>
        <end position="581"/>
    </location>
</feature>
<dbReference type="Proteomes" id="UP001426770">
    <property type="component" value="Unassembled WGS sequence"/>
</dbReference>
<feature type="transmembrane region" description="Helical" evidence="2">
    <location>
        <begin position="48"/>
        <end position="67"/>
    </location>
</feature>
<organism evidence="5 6">
    <name type="scientific">Demequina sediminis</name>
    <dbReference type="NCBI Taxonomy" id="1930058"/>
    <lineage>
        <taxon>Bacteria</taxon>
        <taxon>Bacillati</taxon>
        <taxon>Actinomycetota</taxon>
        <taxon>Actinomycetes</taxon>
        <taxon>Micrococcales</taxon>
        <taxon>Demequinaceae</taxon>
        <taxon>Demequina</taxon>
    </lineage>
</organism>
<evidence type="ECO:0000259" key="4">
    <source>
        <dbReference type="Pfam" id="PF15420"/>
    </source>
</evidence>
<feature type="region of interest" description="Disordered" evidence="1">
    <location>
        <begin position="1"/>
        <end position="45"/>
    </location>
</feature>
<evidence type="ECO:0000313" key="6">
    <source>
        <dbReference type="Proteomes" id="UP001426770"/>
    </source>
</evidence>
<dbReference type="EMBL" id="BAABRR010000011">
    <property type="protein sequence ID" value="GAA5519591.1"/>
    <property type="molecule type" value="Genomic_DNA"/>
</dbReference>
<evidence type="ECO:0000259" key="3">
    <source>
        <dbReference type="Pfam" id="PF10081"/>
    </source>
</evidence>
<keyword evidence="2" id="KW-0812">Transmembrane</keyword>
<keyword evidence="2" id="KW-1133">Transmembrane helix</keyword>
<feature type="domain" description="Alpha/beta-hydrolase N-terminal" evidence="4">
    <location>
        <begin position="70"/>
        <end position="276"/>
    </location>
</feature>
<dbReference type="InterPro" id="IPR027788">
    <property type="entry name" value="Alpha/beta-hydrolase_N_dom"/>
</dbReference>
<evidence type="ECO:0008006" key="7">
    <source>
        <dbReference type="Google" id="ProtNLM"/>
    </source>
</evidence>
<evidence type="ECO:0000313" key="5">
    <source>
        <dbReference type="EMBL" id="GAA5519591.1"/>
    </source>
</evidence>
<dbReference type="RefSeq" id="WP_345379956.1">
    <property type="nucleotide sequence ID" value="NZ_BAABRR010000011.1"/>
</dbReference>
<feature type="compositionally biased region" description="Basic and acidic residues" evidence="1">
    <location>
        <begin position="10"/>
        <end position="25"/>
    </location>
</feature>
<feature type="transmembrane region" description="Helical" evidence="2">
    <location>
        <begin position="118"/>
        <end position="139"/>
    </location>
</feature>
<keyword evidence="2" id="KW-0472">Membrane</keyword>
<feature type="transmembrane region" description="Helical" evidence="2">
    <location>
        <begin position="159"/>
        <end position="178"/>
    </location>
</feature>
<dbReference type="PIRSF" id="PIRSF007542">
    <property type="entry name" value="UCP007542"/>
    <property type="match status" value="1"/>
</dbReference>
<feature type="transmembrane region" description="Helical" evidence="2">
    <location>
        <begin position="199"/>
        <end position="225"/>
    </location>
</feature>
<proteinExistence type="predicted"/>
<keyword evidence="6" id="KW-1185">Reference proteome</keyword>
<dbReference type="InterPro" id="IPR012037">
    <property type="entry name" value="Alpha/beta-hydrolase_fam"/>
</dbReference>
<protein>
    <recommendedName>
        <fullName evidence="7">Alpha/beta-hydrolase family protein</fullName>
    </recommendedName>
</protein>
<dbReference type="Pfam" id="PF10081">
    <property type="entry name" value="Abhydrolase_9"/>
    <property type="match status" value="1"/>
</dbReference>
<gene>
    <name evidence="5" type="ORF">Lsed01_02042</name>
</gene>
<dbReference type="Pfam" id="PF15420">
    <property type="entry name" value="Abhydrolase_9_N"/>
    <property type="match status" value="1"/>
</dbReference>